<comment type="caution">
    <text evidence="2">The sequence shown here is derived from an EMBL/GenBank/DDBJ whole genome shotgun (WGS) entry which is preliminary data.</text>
</comment>
<reference evidence="2" key="2">
    <citation type="journal article" date="2022" name="Nat. Biotechnol.">
        <title>Carbon-negative production of acetone and isopropanol by gas fermentation at industrial pilot scale.</title>
        <authorList>
            <person name="Liew F.E."/>
            <person name="Nogle R."/>
            <person name="Abdalla T."/>
            <person name="Rasor B.J."/>
            <person name="Canter C."/>
            <person name="Jensen R.O."/>
            <person name="Wang L."/>
            <person name="Strutz J."/>
            <person name="Chirania P."/>
            <person name="De Tissera S."/>
            <person name="Mueller A.P."/>
            <person name="Ruan Z."/>
            <person name="Gao A."/>
            <person name="Tran L."/>
            <person name="Engle N.L."/>
            <person name="Bromley J.C."/>
            <person name="Daniell J."/>
            <person name="Conrado R."/>
            <person name="Tschaplinski T.J."/>
            <person name="Giannone R.J."/>
            <person name="Hettich R.L."/>
            <person name="Karim A.S."/>
            <person name="Simpson S.D."/>
            <person name="Brown S.D."/>
            <person name="Leang C."/>
            <person name="Jewett M.C."/>
            <person name="Kopke M."/>
        </authorList>
    </citation>
    <scope>NUCLEOTIDE SEQUENCE</scope>
    <source>
        <strain evidence="2">DJ015</strain>
    </source>
</reference>
<reference evidence="2" key="1">
    <citation type="submission" date="2020-04" db="EMBL/GenBank/DDBJ databases">
        <authorList>
            <person name="Brown S."/>
        </authorList>
    </citation>
    <scope>NUCLEOTIDE SEQUENCE</scope>
    <source>
        <strain evidence="2">DJ015</strain>
    </source>
</reference>
<dbReference type="EMBL" id="JABAGV010000019">
    <property type="protein sequence ID" value="MBC2474932.1"/>
    <property type="molecule type" value="Genomic_DNA"/>
</dbReference>
<sequence>MFNYKDTDFYEPKYEDGIKWNNPNINIAWPLDKVNTVILSEKDKVNIGINEIDLCEYPDYNI</sequence>
<dbReference type="Gene3D" id="2.60.120.10">
    <property type="entry name" value="Jelly Rolls"/>
    <property type="match status" value="1"/>
</dbReference>
<gene>
    <name evidence="2" type="ORF">HGI39_09475</name>
</gene>
<evidence type="ECO:0000313" key="3">
    <source>
        <dbReference type="Proteomes" id="UP001194098"/>
    </source>
</evidence>
<dbReference type="AlphaFoldDB" id="A0AAW3W8N1"/>
<evidence type="ECO:0000313" key="2">
    <source>
        <dbReference type="EMBL" id="MBC2474932.1"/>
    </source>
</evidence>
<organism evidence="2 3">
    <name type="scientific">Clostridium beijerinckii</name>
    <name type="common">Clostridium MP</name>
    <dbReference type="NCBI Taxonomy" id="1520"/>
    <lineage>
        <taxon>Bacteria</taxon>
        <taxon>Bacillati</taxon>
        <taxon>Bacillota</taxon>
        <taxon>Clostridia</taxon>
        <taxon>Eubacteriales</taxon>
        <taxon>Clostridiaceae</taxon>
        <taxon>Clostridium</taxon>
    </lineage>
</organism>
<protein>
    <submittedName>
        <fullName evidence="2">dTDP-4-keto-6-deoxy-D-glucose epimerase</fullName>
    </submittedName>
</protein>
<dbReference type="Proteomes" id="UP001194098">
    <property type="component" value="Unassembled WGS sequence"/>
</dbReference>
<dbReference type="InterPro" id="IPR000888">
    <property type="entry name" value="RmlC-like"/>
</dbReference>
<accession>A0AAW3W8N1</accession>
<proteinExistence type="predicted"/>
<dbReference type="GO" id="GO:0008830">
    <property type="term" value="F:dTDP-4-dehydrorhamnose 3,5-epimerase activity"/>
    <property type="evidence" value="ECO:0007669"/>
    <property type="project" value="InterPro"/>
</dbReference>
<dbReference type="InterPro" id="IPR011051">
    <property type="entry name" value="RmlC_Cupin_sf"/>
</dbReference>
<dbReference type="InterPro" id="IPR014710">
    <property type="entry name" value="RmlC-like_jellyroll"/>
</dbReference>
<feature type="site" description="Participates in a stacking interaction with the thymidine ring of dTDP-4-oxo-6-deoxyglucose" evidence="1">
    <location>
        <position position="10"/>
    </location>
</feature>
<dbReference type="SUPFAM" id="SSF51182">
    <property type="entry name" value="RmlC-like cupins"/>
    <property type="match status" value="1"/>
</dbReference>
<dbReference type="Pfam" id="PF00908">
    <property type="entry name" value="dTDP_sugar_isom"/>
    <property type="match status" value="1"/>
</dbReference>
<name>A0AAW3W8N1_CLOBE</name>
<evidence type="ECO:0000256" key="1">
    <source>
        <dbReference type="PIRSR" id="PIRSR600888-3"/>
    </source>
</evidence>